<evidence type="ECO:0000313" key="3">
    <source>
        <dbReference type="Proteomes" id="UP000639403"/>
    </source>
</evidence>
<reference evidence="2" key="2">
    <citation type="journal article" name="Front. Microbiol.">
        <title>Degradative Capacity of Two Strains of Rhodonia placenta: From Phenotype to Genotype.</title>
        <authorList>
            <person name="Kolle M."/>
            <person name="Horta M.A.C."/>
            <person name="Nowrousian M."/>
            <person name="Ohm R.A."/>
            <person name="Benz J.P."/>
            <person name="Pilgard A."/>
        </authorList>
    </citation>
    <scope>NUCLEOTIDE SEQUENCE</scope>
    <source>
        <strain evidence="2">FPRL280</strain>
    </source>
</reference>
<gene>
    <name evidence="2" type="ORF">IEO21_08084</name>
</gene>
<evidence type="ECO:0000313" key="2">
    <source>
        <dbReference type="EMBL" id="KAF9807725.1"/>
    </source>
</evidence>
<evidence type="ECO:0000256" key="1">
    <source>
        <dbReference type="SAM" id="MobiDB-lite"/>
    </source>
</evidence>
<protein>
    <submittedName>
        <fullName evidence="2">Uncharacterized protein</fullName>
    </submittedName>
</protein>
<dbReference type="AlphaFoldDB" id="A0A8H7TZQ4"/>
<accession>A0A8H7TZQ4</accession>
<organism evidence="2 3">
    <name type="scientific">Rhodonia placenta</name>
    <dbReference type="NCBI Taxonomy" id="104341"/>
    <lineage>
        <taxon>Eukaryota</taxon>
        <taxon>Fungi</taxon>
        <taxon>Dikarya</taxon>
        <taxon>Basidiomycota</taxon>
        <taxon>Agaricomycotina</taxon>
        <taxon>Agaricomycetes</taxon>
        <taxon>Polyporales</taxon>
        <taxon>Adustoporiaceae</taxon>
        <taxon>Rhodonia</taxon>
    </lineage>
</organism>
<comment type="caution">
    <text evidence="2">The sequence shown here is derived from an EMBL/GenBank/DDBJ whole genome shotgun (WGS) entry which is preliminary data.</text>
</comment>
<proteinExistence type="predicted"/>
<dbReference type="EMBL" id="JADOXO010000263">
    <property type="protein sequence ID" value="KAF9807725.1"/>
    <property type="molecule type" value="Genomic_DNA"/>
</dbReference>
<reference evidence="2" key="1">
    <citation type="submission" date="2020-11" db="EMBL/GenBank/DDBJ databases">
        <authorList>
            <person name="Koelle M."/>
            <person name="Horta M.A.C."/>
            <person name="Nowrousian M."/>
            <person name="Ohm R.A."/>
            <person name="Benz P."/>
            <person name="Pilgard A."/>
        </authorList>
    </citation>
    <scope>NUCLEOTIDE SEQUENCE</scope>
    <source>
        <strain evidence="2">FPRL280</strain>
    </source>
</reference>
<sequence>MNLDVRFIRPGRPGTALAIPLSSSLSFSNLPPRPAPPPYAQKEPRPTHARAESLPTAFPAPPLSCPHLVLPALDELLVAAPAPQPHARARLIAALQRLARRPPRAHANSDAEQRFQDAQHAMHRCWRCRRAGGRRPACRAFRRPPAESELFA</sequence>
<dbReference type="Proteomes" id="UP000639403">
    <property type="component" value="Unassembled WGS sequence"/>
</dbReference>
<feature type="compositionally biased region" description="Basic and acidic residues" evidence="1">
    <location>
        <begin position="42"/>
        <end position="51"/>
    </location>
</feature>
<name>A0A8H7TZQ4_9APHY</name>
<feature type="region of interest" description="Disordered" evidence="1">
    <location>
        <begin position="25"/>
        <end position="55"/>
    </location>
</feature>